<feature type="chain" id="PRO_5043831698" description="DOMON domain-containing protein" evidence="1">
    <location>
        <begin position="23"/>
        <end position="349"/>
    </location>
</feature>
<name>A0AAV5W8J6_9BILA</name>
<keyword evidence="1" id="KW-0732">Signal</keyword>
<evidence type="ECO:0000313" key="3">
    <source>
        <dbReference type="Proteomes" id="UP001432322"/>
    </source>
</evidence>
<keyword evidence="3" id="KW-1185">Reference proteome</keyword>
<feature type="signal peptide" evidence="1">
    <location>
        <begin position="1"/>
        <end position="22"/>
    </location>
</feature>
<organism evidence="2 3">
    <name type="scientific">Pristionchus fissidentatus</name>
    <dbReference type="NCBI Taxonomy" id="1538716"/>
    <lineage>
        <taxon>Eukaryota</taxon>
        <taxon>Metazoa</taxon>
        <taxon>Ecdysozoa</taxon>
        <taxon>Nematoda</taxon>
        <taxon>Chromadorea</taxon>
        <taxon>Rhabditida</taxon>
        <taxon>Rhabditina</taxon>
        <taxon>Diplogasteromorpha</taxon>
        <taxon>Diplogasteroidea</taxon>
        <taxon>Neodiplogasteridae</taxon>
        <taxon>Pristionchus</taxon>
    </lineage>
</organism>
<evidence type="ECO:0000313" key="2">
    <source>
        <dbReference type="EMBL" id="GMT28151.1"/>
    </source>
</evidence>
<gene>
    <name evidence="2" type="ORF">PFISCL1PPCAC_19448</name>
</gene>
<proteinExistence type="predicted"/>
<reference evidence="2" key="1">
    <citation type="submission" date="2023-10" db="EMBL/GenBank/DDBJ databases">
        <title>Genome assembly of Pristionchus species.</title>
        <authorList>
            <person name="Yoshida K."/>
            <person name="Sommer R.J."/>
        </authorList>
    </citation>
    <scope>NUCLEOTIDE SEQUENCE</scope>
    <source>
        <strain evidence="2">RS5133</strain>
    </source>
</reference>
<comment type="caution">
    <text evidence="2">The sequence shown here is derived from an EMBL/GenBank/DDBJ whole genome shotgun (WGS) entry which is preliminary data.</text>
</comment>
<sequence length="349" mass="38515">DSISRMLRASSLLLLCVLTAQCAVHFKRSMLIDQYDLDGVTEFKAMKVCDYGCHVWASIPPGTEDSAKNIHIDDEFFFNLAETATMYDHATLEKQPMFIDSNDAVSIYNFNPNQTTTPFIIYIVSTRATDLNTAEIYDAHNINRMIFPAKQITIMSAAPFTVNSNKAEGGNSVVVRTTGFDDVEDNNKDKCFQMMAVGDKSNWPGFNIEVSSPLLSMAFDYKNYPDAYLHLDVTMGNSGVLDLTRPGFVSSPGYIGCSNGDVFRSSLYSSNVATSITASGNRHVYLNGDIHTDRAHQIDIIDLKTNMNYPMYGGSAAQSQELFTTGVSINWKGEGTNNSFAIRFSSVAV</sequence>
<evidence type="ECO:0008006" key="4">
    <source>
        <dbReference type="Google" id="ProtNLM"/>
    </source>
</evidence>
<protein>
    <recommendedName>
        <fullName evidence="4">DOMON domain-containing protein</fullName>
    </recommendedName>
</protein>
<dbReference type="Proteomes" id="UP001432322">
    <property type="component" value="Unassembled WGS sequence"/>
</dbReference>
<dbReference type="AlphaFoldDB" id="A0AAV5W8J6"/>
<evidence type="ECO:0000256" key="1">
    <source>
        <dbReference type="SAM" id="SignalP"/>
    </source>
</evidence>
<dbReference type="EMBL" id="BTSY01000005">
    <property type="protein sequence ID" value="GMT28151.1"/>
    <property type="molecule type" value="Genomic_DNA"/>
</dbReference>
<accession>A0AAV5W8J6</accession>
<feature type="non-terminal residue" evidence="2">
    <location>
        <position position="1"/>
    </location>
</feature>